<dbReference type="OrthoDB" id="338207at2"/>
<dbReference type="EMBL" id="NPDN01000007">
    <property type="protein sequence ID" value="PJZ24897.1"/>
    <property type="molecule type" value="Genomic_DNA"/>
</dbReference>
<keyword evidence="1" id="KW-0472">Membrane</keyword>
<keyword evidence="1" id="KW-0812">Transmembrane</keyword>
<feature type="transmembrane region" description="Helical" evidence="1">
    <location>
        <begin position="32"/>
        <end position="54"/>
    </location>
</feature>
<accession>A0A2M9XB20</accession>
<evidence type="ECO:0000256" key="1">
    <source>
        <dbReference type="SAM" id="Phobius"/>
    </source>
</evidence>
<organism evidence="2 3">
    <name type="scientific">Leptospira hartskeerlii</name>
    <dbReference type="NCBI Taxonomy" id="2023177"/>
    <lineage>
        <taxon>Bacteria</taxon>
        <taxon>Pseudomonadati</taxon>
        <taxon>Spirochaetota</taxon>
        <taxon>Spirochaetia</taxon>
        <taxon>Leptospirales</taxon>
        <taxon>Leptospiraceae</taxon>
        <taxon>Leptospira</taxon>
    </lineage>
</organism>
<comment type="caution">
    <text evidence="2">The sequence shown here is derived from an EMBL/GenBank/DDBJ whole genome shotgun (WGS) entry which is preliminary data.</text>
</comment>
<dbReference type="Proteomes" id="UP000232196">
    <property type="component" value="Unassembled WGS sequence"/>
</dbReference>
<evidence type="ECO:0000313" key="2">
    <source>
        <dbReference type="EMBL" id="PJZ24897.1"/>
    </source>
</evidence>
<keyword evidence="3" id="KW-1185">Reference proteome</keyword>
<name>A0A2M9XB20_9LEPT</name>
<gene>
    <name evidence="2" type="ORF">CH357_14370</name>
</gene>
<evidence type="ECO:0008006" key="4">
    <source>
        <dbReference type="Google" id="ProtNLM"/>
    </source>
</evidence>
<protein>
    <recommendedName>
        <fullName evidence="4">HAMP domain-containing protein</fullName>
    </recommendedName>
</protein>
<evidence type="ECO:0000313" key="3">
    <source>
        <dbReference type="Proteomes" id="UP000232196"/>
    </source>
</evidence>
<keyword evidence="1" id="KW-1133">Transmembrane helix</keyword>
<reference evidence="2 3" key="1">
    <citation type="submission" date="2017-07" db="EMBL/GenBank/DDBJ databases">
        <title>Leptospira spp. isolated from tropical soils.</title>
        <authorList>
            <person name="Thibeaux R."/>
            <person name="Iraola G."/>
            <person name="Ferres I."/>
            <person name="Bierque E."/>
            <person name="Girault D."/>
            <person name="Soupe-Gilbert M.-E."/>
            <person name="Picardeau M."/>
            <person name="Goarant C."/>
        </authorList>
    </citation>
    <scope>NUCLEOTIDE SEQUENCE [LARGE SCALE GENOMIC DNA]</scope>
    <source>
        <strain evidence="2 3">MCA1-C-A1</strain>
    </source>
</reference>
<feature type="transmembrane region" description="Helical" evidence="1">
    <location>
        <begin position="114"/>
        <end position="132"/>
    </location>
</feature>
<sequence>MSEETANPSAKIPRYKRHLANYLIDKDFQLRFFLNFSLLFIFGLLLTLGFLFWIHSTKYDKGVVFRLRQDTVKVYQKGFEIVNGEEKDKFVEKELALPDYDHGLDLFTIQFKGILLFSMLYLLLSAIFVLVYSHKMAGPIYNIKKNLKLLLEGKDVDKIRIRSGDEFQDLADLLNELIDKKIHGKKN</sequence>
<dbReference type="AlphaFoldDB" id="A0A2M9XB20"/>
<dbReference type="RefSeq" id="WP_100707585.1">
    <property type="nucleotide sequence ID" value="NZ_NPDL01000006.1"/>
</dbReference>
<proteinExistence type="predicted"/>